<keyword evidence="2" id="KW-0732">Signal</keyword>
<keyword evidence="1" id="KW-1133">Transmembrane helix</keyword>
<dbReference type="Proteomes" id="UP000507536">
    <property type="component" value="Unassembled WGS sequence"/>
</dbReference>
<feature type="chain" id="PRO_5008750006" evidence="2">
    <location>
        <begin position="24"/>
        <end position="223"/>
    </location>
</feature>
<feature type="signal peptide" evidence="2">
    <location>
        <begin position="1"/>
        <end position="23"/>
    </location>
</feature>
<dbReference type="NCBIfam" id="TIGR01597">
    <property type="entry name" value="PYST-B"/>
    <property type="match status" value="1"/>
</dbReference>
<evidence type="ECO:0000256" key="2">
    <source>
        <dbReference type="SAM" id="SignalP"/>
    </source>
</evidence>
<name>A0A1C6WMZ7_PLACE</name>
<feature type="transmembrane region" description="Helical" evidence="1">
    <location>
        <begin position="203"/>
        <end position="222"/>
    </location>
</feature>
<dbReference type="InterPro" id="IPR006484">
    <property type="entry name" value="PYST_B"/>
</dbReference>
<protein>
    <submittedName>
        <fullName evidence="3">Fam-b protein</fullName>
    </submittedName>
</protein>
<evidence type="ECO:0000313" key="3">
    <source>
        <dbReference type="EMBL" id="SCL90235.1"/>
    </source>
</evidence>
<accession>A0A1C6WMZ7</accession>
<gene>
    <name evidence="3" type="ORF">PCHDS_000531900</name>
</gene>
<reference evidence="3" key="1">
    <citation type="submission" date="2016-08" db="EMBL/GenBank/DDBJ databases">
        <authorList>
            <consortium name="Pathogen Informatics"/>
        </authorList>
    </citation>
    <scope>NUCLEOTIDE SEQUENCE</scope>
    <source>
        <strain evidence="3">DS</strain>
    </source>
</reference>
<organism evidence="3">
    <name type="scientific">Plasmodium chabaudi adami</name>
    <dbReference type="NCBI Taxonomy" id="5826"/>
    <lineage>
        <taxon>Eukaryota</taxon>
        <taxon>Sar</taxon>
        <taxon>Alveolata</taxon>
        <taxon>Apicomplexa</taxon>
        <taxon>Aconoidasida</taxon>
        <taxon>Haemosporida</taxon>
        <taxon>Plasmodiidae</taxon>
        <taxon>Plasmodium</taxon>
        <taxon>Plasmodium (Vinckeia)</taxon>
    </lineage>
</organism>
<dbReference type="AlphaFoldDB" id="A0A1C6WMZ7"/>
<keyword evidence="1" id="KW-0812">Transmembrane</keyword>
<keyword evidence="1" id="KW-0472">Membrane</keyword>
<dbReference type="Pfam" id="PF09592">
    <property type="entry name" value="DUF2031"/>
    <property type="match status" value="1"/>
</dbReference>
<evidence type="ECO:0000256" key="1">
    <source>
        <dbReference type="SAM" id="Phobius"/>
    </source>
</evidence>
<sequence>MRVSILKFVFLLIIICFFEYTKKELYFISETTKCLERNIINFRNNRILAYLDDQFDLNDFYESPLNIVDQFIDYIGDDKEMTNLRYDIATRIKPHIKNNKLPNLNNLDRKTKKLIYKLQKRLKQAKKEFYNKKNAELAIHPKQDKRIIKNYENTLETEDNHFEDVYNKITSNDGYKKFKINKNYKKSNNNLFMERARCIVRCLLIVTTMAFSMVIIFMPVLLI</sequence>
<dbReference type="EMBL" id="FMIN01000368">
    <property type="protein sequence ID" value="SCL90235.1"/>
    <property type="molecule type" value="Genomic_DNA"/>
</dbReference>
<proteinExistence type="predicted"/>